<accession>A0A6J4NNX2</accession>
<reference evidence="1" key="1">
    <citation type="submission" date="2020-02" db="EMBL/GenBank/DDBJ databases">
        <authorList>
            <person name="Meier V. D."/>
        </authorList>
    </citation>
    <scope>NUCLEOTIDE SEQUENCE</scope>
    <source>
        <strain evidence="1">AVDCRST_MAG22</strain>
    </source>
</reference>
<proteinExistence type="predicted"/>
<evidence type="ECO:0000313" key="1">
    <source>
        <dbReference type="EMBL" id="CAA9393212.1"/>
    </source>
</evidence>
<gene>
    <name evidence="1" type="ORF">AVDCRST_MAG22-742</name>
</gene>
<protein>
    <submittedName>
        <fullName evidence="1">Uncharacterized protein</fullName>
    </submittedName>
</protein>
<sequence length="38" mass="3864">MPVPFGKVRDGATTAITRGAGARSGVALRRCPPALRGV</sequence>
<organism evidence="1">
    <name type="scientific">uncultured Rubrobacteraceae bacterium</name>
    <dbReference type="NCBI Taxonomy" id="349277"/>
    <lineage>
        <taxon>Bacteria</taxon>
        <taxon>Bacillati</taxon>
        <taxon>Actinomycetota</taxon>
        <taxon>Rubrobacteria</taxon>
        <taxon>Rubrobacterales</taxon>
        <taxon>Rubrobacteraceae</taxon>
        <taxon>environmental samples</taxon>
    </lineage>
</organism>
<name>A0A6J4NNX2_9ACTN</name>
<dbReference type="EMBL" id="CADCUV010000034">
    <property type="protein sequence ID" value="CAA9393212.1"/>
    <property type="molecule type" value="Genomic_DNA"/>
</dbReference>
<dbReference type="AlphaFoldDB" id="A0A6J4NNX2"/>